<evidence type="ECO:0000313" key="3">
    <source>
        <dbReference type="Proteomes" id="UP001223420"/>
    </source>
</evidence>
<dbReference type="InterPro" id="IPR049250">
    <property type="entry name" value="DUF6883"/>
</dbReference>
<evidence type="ECO:0000313" key="2">
    <source>
        <dbReference type="EMBL" id="MDQ0545181.1"/>
    </source>
</evidence>
<proteinExistence type="predicted"/>
<protein>
    <recommendedName>
        <fullName evidence="1">DUF6883 domain-containing protein</fullName>
    </recommendedName>
</protein>
<dbReference type="EMBL" id="JAUSWL010000007">
    <property type="protein sequence ID" value="MDQ0545181.1"/>
    <property type="molecule type" value="Genomic_DNA"/>
</dbReference>
<name>A0AAJ1TUX6_9HYPH</name>
<dbReference type="Proteomes" id="UP001223420">
    <property type="component" value="Unassembled WGS sequence"/>
</dbReference>
<organism evidence="2 3">
    <name type="scientific">Methylobacterium brachiatum</name>
    <dbReference type="NCBI Taxonomy" id="269660"/>
    <lineage>
        <taxon>Bacteria</taxon>
        <taxon>Pseudomonadati</taxon>
        <taxon>Pseudomonadota</taxon>
        <taxon>Alphaproteobacteria</taxon>
        <taxon>Hyphomicrobiales</taxon>
        <taxon>Methylobacteriaceae</taxon>
        <taxon>Methylobacterium</taxon>
    </lineage>
</organism>
<sequence length="112" mass="12534">MPYGLWPAGFEVDRRKICLYLLNSNHPRGAAKAKFFIGVGFHPDEVWHLQDALCGHAVMANYRGITVAPFGLRYLFEGPFATPRGGMRKLRSVWQRDTENAGAAKFVTAIPL</sequence>
<evidence type="ECO:0000259" key="1">
    <source>
        <dbReference type="Pfam" id="PF21814"/>
    </source>
</evidence>
<comment type="caution">
    <text evidence="2">The sequence shown here is derived from an EMBL/GenBank/DDBJ whole genome shotgun (WGS) entry which is preliminary data.</text>
</comment>
<reference evidence="2" key="1">
    <citation type="submission" date="2023-07" db="EMBL/GenBank/DDBJ databases">
        <title>Genomic Encyclopedia of Type Strains, Phase IV (KMG-IV): sequencing the most valuable type-strain genomes for metagenomic binning, comparative biology and taxonomic classification.</title>
        <authorList>
            <person name="Goeker M."/>
        </authorList>
    </citation>
    <scope>NUCLEOTIDE SEQUENCE</scope>
    <source>
        <strain evidence="2">DSM 19569</strain>
    </source>
</reference>
<feature type="domain" description="DUF6883" evidence="1">
    <location>
        <begin position="12"/>
        <end position="111"/>
    </location>
</feature>
<gene>
    <name evidence="2" type="ORF">QO001_004119</name>
</gene>
<dbReference type="RefSeq" id="WP_230366854.1">
    <property type="nucleotide sequence ID" value="NZ_JAJALK010000007.1"/>
</dbReference>
<accession>A0AAJ1TUX6</accession>
<dbReference type="Pfam" id="PF21814">
    <property type="entry name" value="DUF6883"/>
    <property type="match status" value="1"/>
</dbReference>
<dbReference type="AlphaFoldDB" id="A0AAJ1TUX6"/>